<dbReference type="AlphaFoldDB" id="A0A484KCG8"/>
<dbReference type="EMBL" id="OOIL02000295">
    <property type="protein sequence ID" value="VFQ63513.1"/>
    <property type="molecule type" value="Genomic_DNA"/>
</dbReference>
<protein>
    <submittedName>
        <fullName evidence="1">Uncharacterized protein</fullName>
    </submittedName>
</protein>
<sequence length="121" mass="13389">MPVLDVHGFRLSDAVDDGVVLVCMMEDLAGSCSLFVDIIAILLPGQLEDDYQSFYAVLNALVVPVSLGQQIGDVAHSVDTRERARPWSSLDLLWTRLYNTWAARCGFNWIGCRACVGQSHF</sequence>
<evidence type="ECO:0000313" key="2">
    <source>
        <dbReference type="Proteomes" id="UP000595140"/>
    </source>
</evidence>
<dbReference type="Proteomes" id="UP000595140">
    <property type="component" value="Unassembled WGS sequence"/>
</dbReference>
<keyword evidence="2" id="KW-1185">Reference proteome</keyword>
<proteinExistence type="predicted"/>
<reference evidence="1 2" key="1">
    <citation type="submission" date="2018-04" db="EMBL/GenBank/DDBJ databases">
        <authorList>
            <person name="Vogel A."/>
        </authorList>
    </citation>
    <scope>NUCLEOTIDE SEQUENCE [LARGE SCALE GENOMIC DNA]</scope>
</reference>
<accession>A0A484KCG8</accession>
<gene>
    <name evidence="1" type="ORF">CCAM_LOCUS5289</name>
</gene>
<organism evidence="1 2">
    <name type="scientific">Cuscuta campestris</name>
    <dbReference type="NCBI Taxonomy" id="132261"/>
    <lineage>
        <taxon>Eukaryota</taxon>
        <taxon>Viridiplantae</taxon>
        <taxon>Streptophyta</taxon>
        <taxon>Embryophyta</taxon>
        <taxon>Tracheophyta</taxon>
        <taxon>Spermatophyta</taxon>
        <taxon>Magnoliopsida</taxon>
        <taxon>eudicotyledons</taxon>
        <taxon>Gunneridae</taxon>
        <taxon>Pentapetalae</taxon>
        <taxon>asterids</taxon>
        <taxon>lamiids</taxon>
        <taxon>Solanales</taxon>
        <taxon>Convolvulaceae</taxon>
        <taxon>Cuscuteae</taxon>
        <taxon>Cuscuta</taxon>
        <taxon>Cuscuta subgen. Grammica</taxon>
        <taxon>Cuscuta sect. Cleistogrammica</taxon>
    </lineage>
</organism>
<evidence type="ECO:0000313" key="1">
    <source>
        <dbReference type="EMBL" id="VFQ63513.1"/>
    </source>
</evidence>
<name>A0A484KCG8_9ASTE</name>